<dbReference type="Proteomes" id="UP001501729">
    <property type="component" value="Unassembled WGS sequence"/>
</dbReference>
<comment type="caution">
    <text evidence="2">The sequence shown here is derived from an EMBL/GenBank/DDBJ whole genome shotgun (WGS) entry which is preliminary data.</text>
</comment>
<accession>A0AAV3URK8</accession>
<dbReference type="EMBL" id="BAABKX010000030">
    <property type="protein sequence ID" value="GAA5065117.1"/>
    <property type="molecule type" value="Genomic_DNA"/>
</dbReference>
<keyword evidence="1" id="KW-0812">Transmembrane</keyword>
<feature type="transmembrane region" description="Helical" evidence="1">
    <location>
        <begin position="70"/>
        <end position="88"/>
    </location>
</feature>
<sequence>MGMHHQPLQKSKWTTACTLTAFLLVATLTPAPVHDPPRKTPYELDKLFHFFIHGCFSSALVRVLEDGREIREAAVVAIIVSIAYGVFLEHLQERVPGRRYETGDVLAGALGSVGWIVVNRKARKSFVIKARE</sequence>
<dbReference type="AlphaFoldDB" id="A0AAV3URK8"/>
<proteinExistence type="predicted"/>
<dbReference type="NCBIfam" id="NF037970">
    <property type="entry name" value="vanZ_1"/>
    <property type="match status" value="1"/>
</dbReference>
<protein>
    <recommendedName>
        <fullName evidence="4">VanZ like family protein</fullName>
    </recommendedName>
</protein>
<feature type="transmembrane region" description="Helical" evidence="1">
    <location>
        <begin position="100"/>
        <end position="118"/>
    </location>
</feature>
<evidence type="ECO:0000256" key="1">
    <source>
        <dbReference type="SAM" id="Phobius"/>
    </source>
</evidence>
<keyword evidence="1" id="KW-0472">Membrane</keyword>
<gene>
    <name evidence="2" type="ORF">GCM10025751_55610</name>
</gene>
<evidence type="ECO:0000313" key="2">
    <source>
        <dbReference type="EMBL" id="GAA5065117.1"/>
    </source>
</evidence>
<keyword evidence="3" id="KW-1185">Reference proteome</keyword>
<dbReference type="RefSeq" id="WP_227779035.1">
    <property type="nucleotide sequence ID" value="NZ_BAABKX010000030.1"/>
</dbReference>
<evidence type="ECO:0008006" key="4">
    <source>
        <dbReference type="Google" id="ProtNLM"/>
    </source>
</evidence>
<reference evidence="2 3" key="1">
    <citation type="journal article" date="2019" name="Int. J. Syst. Evol. Microbiol.">
        <title>The Global Catalogue of Microorganisms (GCM) 10K type strain sequencing project: providing services to taxonomists for standard genome sequencing and annotation.</title>
        <authorList>
            <consortium name="The Broad Institute Genomics Platform"/>
            <consortium name="The Broad Institute Genome Sequencing Center for Infectious Disease"/>
            <person name="Wu L."/>
            <person name="Ma J."/>
        </authorList>
    </citation>
    <scope>NUCLEOTIDE SEQUENCE [LARGE SCALE GENOMIC DNA]</scope>
    <source>
        <strain evidence="2 3">JCM 17504</strain>
    </source>
</reference>
<evidence type="ECO:0000313" key="3">
    <source>
        <dbReference type="Proteomes" id="UP001501729"/>
    </source>
</evidence>
<dbReference type="GeneID" id="68617174"/>
<name>A0AAV3URK8_9EURY</name>
<keyword evidence="1" id="KW-1133">Transmembrane helix</keyword>
<feature type="transmembrane region" description="Helical" evidence="1">
    <location>
        <begin position="46"/>
        <end position="63"/>
    </location>
</feature>
<organism evidence="2 3">
    <name type="scientific">Haladaptatus pallidirubidus</name>
    <dbReference type="NCBI Taxonomy" id="1008152"/>
    <lineage>
        <taxon>Archaea</taxon>
        <taxon>Methanobacteriati</taxon>
        <taxon>Methanobacteriota</taxon>
        <taxon>Stenosarchaea group</taxon>
        <taxon>Halobacteria</taxon>
        <taxon>Halobacteriales</taxon>
        <taxon>Haladaptataceae</taxon>
        <taxon>Haladaptatus</taxon>
    </lineage>
</organism>